<gene>
    <name evidence="1" type="ORF">FKW44_009558</name>
</gene>
<evidence type="ECO:0000313" key="1">
    <source>
        <dbReference type="EMBL" id="QQP49045.1"/>
    </source>
</evidence>
<organism evidence="1 2">
    <name type="scientific">Caligus rogercresseyi</name>
    <name type="common">Sea louse</name>
    <dbReference type="NCBI Taxonomy" id="217165"/>
    <lineage>
        <taxon>Eukaryota</taxon>
        <taxon>Metazoa</taxon>
        <taxon>Ecdysozoa</taxon>
        <taxon>Arthropoda</taxon>
        <taxon>Crustacea</taxon>
        <taxon>Multicrustacea</taxon>
        <taxon>Hexanauplia</taxon>
        <taxon>Copepoda</taxon>
        <taxon>Siphonostomatoida</taxon>
        <taxon>Caligidae</taxon>
        <taxon>Caligus</taxon>
    </lineage>
</organism>
<dbReference type="Proteomes" id="UP000595437">
    <property type="component" value="Chromosome 6"/>
</dbReference>
<protein>
    <submittedName>
        <fullName evidence="1">Uncharacterized protein</fullName>
    </submittedName>
</protein>
<proteinExistence type="predicted"/>
<reference evidence="2" key="1">
    <citation type="submission" date="2021-01" db="EMBL/GenBank/DDBJ databases">
        <title>Caligus Genome Assembly.</title>
        <authorList>
            <person name="Gallardo-Escarate C."/>
        </authorList>
    </citation>
    <scope>NUCLEOTIDE SEQUENCE [LARGE SCALE GENOMIC DNA]</scope>
</reference>
<keyword evidence="2" id="KW-1185">Reference proteome</keyword>
<dbReference type="EMBL" id="CP045895">
    <property type="protein sequence ID" value="QQP49045.1"/>
    <property type="molecule type" value="Genomic_DNA"/>
</dbReference>
<evidence type="ECO:0000313" key="2">
    <source>
        <dbReference type="Proteomes" id="UP000595437"/>
    </source>
</evidence>
<sequence length="63" mass="7178">LKPNEIRAIILAAAARYTAFKVKIPQEDNTNWTLAIIQIKYLPTMALQHKKFLIQITLGNSQI</sequence>
<accession>A0A7T8K8Y5</accession>
<name>A0A7T8K8Y5_CALRO</name>
<feature type="non-terminal residue" evidence="1">
    <location>
        <position position="1"/>
    </location>
</feature>
<dbReference type="AlphaFoldDB" id="A0A7T8K8Y5"/>